<protein>
    <submittedName>
        <fullName evidence="3">Uncharacterized protein</fullName>
    </submittedName>
</protein>
<keyword evidence="1" id="KW-0812">Transmembrane</keyword>
<dbReference type="Proteomes" id="UP001063368">
    <property type="component" value="Chromosome"/>
</dbReference>
<name>A0ABY6FTH4_9MICC</name>
<dbReference type="InterPro" id="IPR046657">
    <property type="entry name" value="DUF6766"/>
</dbReference>
<keyword evidence="1" id="KW-0472">Membrane</keyword>
<gene>
    <name evidence="3" type="ORF">N9A08_02170</name>
</gene>
<keyword evidence="4" id="KW-1185">Reference proteome</keyword>
<sequence length="223" mass="24454">MKTLRDNGLFLVFFALFLLSLAGQAAAGVALFNEQQTAAGLEKVSIWQYLATSSFAVDVAENWQSEFLQFLLLIVASVWFVQEGSPESKKVGRRGLETDKDQLLGQHATVASPSWARAGGWRTLVYSNSLALVMGTIFLLSWLAQSIAGFSAFAEQQLANLQDPGTWGEYVLSPEFWGRTLQNWQSEFLAVASMVILAVYLRQRGSPESKPVGAAHTETDVEG</sequence>
<keyword evidence="1" id="KW-1133">Transmembrane helix</keyword>
<dbReference type="Pfam" id="PF20554">
    <property type="entry name" value="DUF6766"/>
    <property type="match status" value="1"/>
</dbReference>
<accession>A0ABY6FTH4</accession>
<keyword evidence="2" id="KW-0732">Signal</keyword>
<evidence type="ECO:0000313" key="4">
    <source>
        <dbReference type="Proteomes" id="UP001063368"/>
    </source>
</evidence>
<feature type="chain" id="PRO_5046093804" evidence="2">
    <location>
        <begin position="26"/>
        <end position="223"/>
    </location>
</feature>
<evidence type="ECO:0000256" key="2">
    <source>
        <dbReference type="SAM" id="SignalP"/>
    </source>
</evidence>
<proteinExistence type="predicted"/>
<evidence type="ECO:0000313" key="3">
    <source>
        <dbReference type="EMBL" id="UYB36514.1"/>
    </source>
</evidence>
<feature type="transmembrane region" description="Helical" evidence="1">
    <location>
        <begin position="124"/>
        <end position="144"/>
    </location>
</feature>
<dbReference type="EMBL" id="CP106856">
    <property type="protein sequence ID" value="UYB36514.1"/>
    <property type="molecule type" value="Genomic_DNA"/>
</dbReference>
<feature type="signal peptide" evidence="2">
    <location>
        <begin position="1"/>
        <end position="25"/>
    </location>
</feature>
<reference evidence="3" key="1">
    <citation type="submission" date="2022-09" db="EMBL/GenBank/DDBJ databases">
        <authorList>
            <person name="Li D."/>
            <person name="Cheng J."/>
            <person name="Li Y."/>
        </authorList>
    </citation>
    <scope>NUCLEOTIDE SEQUENCE</scope>
    <source>
        <strain evidence="3">DL</strain>
    </source>
</reference>
<evidence type="ECO:0000256" key="1">
    <source>
        <dbReference type="SAM" id="Phobius"/>
    </source>
</evidence>
<dbReference type="RefSeq" id="WP_263128192.1">
    <property type="nucleotide sequence ID" value="NZ_CP106856.1"/>
</dbReference>
<organism evidence="3 4">
    <name type="scientific">Arthrobacter koreensis</name>
    <dbReference type="NCBI Taxonomy" id="199136"/>
    <lineage>
        <taxon>Bacteria</taxon>
        <taxon>Bacillati</taxon>
        <taxon>Actinomycetota</taxon>
        <taxon>Actinomycetes</taxon>
        <taxon>Micrococcales</taxon>
        <taxon>Micrococcaceae</taxon>
        <taxon>Arthrobacter</taxon>
    </lineage>
</organism>